<dbReference type="PROSITE" id="PS51820">
    <property type="entry name" value="PA14"/>
    <property type="match status" value="1"/>
</dbReference>
<dbReference type="InterPro" id="IPR018871">
    <property type="entry name" value="GLEYA_adhesin_domain"/>
</dbReference>
<gene>
    <name evidence="2" type="ORF">BU24DRAFT_326617</name>
</gene>
<keyword evidence="3" id="KW-1185">Reference proteome</keyword>
<organism evidence="2 3">
    <name type="scientific">Aaosphaeria arxii CBS 175.79</name>
    <dbReference type="NCBI Taxonomy" id="1450172"/>
    <lineage>
        <taxon>Eukaryota</taxon>
        <taxon>Fungi</taxon>
        <taxon>Dikarya</taxon>
        <taxon>Ascomycota</taxon>
        <taxon>Pezizomycotina</taxon>
        <taxon>Dothideomycetes</taxon>
        <taxon>Pleosporomycetidae</taxon>
        <taxon>Pleosporales</taxon>
        <taxon>Pleosporales incertae sedis</taxon>
        <taxon>Aaosphaeria</taxon>
    </lineage>
</organism>
<sequence length="198" mass="21874">TSCGNIGINYAKYDNIFYRPPGPGDTRNFRPAEYKTIRPRYNGTTTYIGYKALVAASIYGQPIEPVEDLVIDHTFYLCAPMTGNYVFSSISADDITEIWLGAKAYRGWTRPNVDIEQTYVVGTQTPVSTTVFLQKGQNFPVRVMGGNYQGAGEINVGIFAPDGRALLKTNALNPSASITSQFLLKYICGDRSSVFPPW</sequence>
<dbReference type="OrthoDB" id="4388755at2759"/>
<evidence type="ECO:0000313" key="2">
    <source>
        <dbReference type="EMBL" id="KAF2010715.1"/>
    </source>
</evidence>
<proteinExistence type="predicted"/>
<name>A0A6A5XC90_9PLEO</name>
<dbReference type="RefSeq" id="XP_033379054.1">
    <property type="nucleotide sequence ID" value="XM_033522989.1"/>
</dbReference>
<evidence type="ECO:0000259" key="1">
    <source>
        <dbReference type="PROSITE" id="PS51820"/>
    </source>
</evidence>
<dbReference type="Gene3D" id="2.60.120.1560">
    <property type="match status" value="1"/>
</dbReference>
<reference evidence="2" key="1">
    <citation type="journal article" date="2020" name="Stud. Mycol.">
        <title>101 Dothideomycetes genomes: a test case for predicting lifestyles and emergence of pathogens.</title>
        <authorList>
            <person name="Haridas S."/>
            <person name="Albert R."/>
            <person name="Binder M."/>
            <person name="Bloem J."/>
            <person name="Labutti K."/>
            <person name="Salamov A."/>
            <person name="Andreopoulos B."/>
            <person name="Baker S."/>
            <person name="Barry K."/>
            <person name="Bills G."/>
            <person name="Bluhm B."/>
            <person name="Cannon C."/>
            <person name="Castanera R."/>
            <person name="Culley D."/>
            <person name="Daum C."/>
            <person name="Ezra D."/>
            <person name="Gonzalez J."/>
            <person name="Henrissat B."/>
            <person name="Kuo A."/>
            <person name="Liang C."/>
            <person name="Lipzen A."/>
            <person name="Lutzoni F."/>
            <person name="Magnuson J."/>
            <person name="Mondo S."/>
            <person name="Nolan M."/>
            <person name="Ohm R."/>
            <person name="Pangilinan J."/>
            <person name="Park H.-J."/>
            <person name="Ramirez L."/>
            <person name="Alfaro M."/>
            <person name="Sun H."/>
            <person name="Tritt A."/>
            <person name="Yoshinaga Y."/>
            <person name="Zwiers L.-H."/>
            <person name="Turgeon B."/>
            <person name="Goodwin S."/>
            <person name="Spatafora J."/>
            <person name="Crous P."/>
            <person name="Grigoriev I."/>
        </authorList>
    </citation>
    <scope>NUCLEOTIDE SEQUENCE</scope>
    <source>
        <strain evidence="2">CBS 175.79</strain>
    </source>
</reference>
<dbReference type="Proteomes" id="UP000799778">
    <property type="component" value="Unassembled WGS sequence"/>
</dbReference>
<dbReference type="GeneID" id="54280386"/>
<dbReference type="EMBL" id="ML978075">
    <property type="protein sequence ID" value="KAF2010715.1"/>
    <property type="molecule type" value="Genomic_DNA"/>
</dbReference>
<dbReference type="AlphaFoldDB" id="A0A6A5XC90"/>
<accession>A0A6A5XC90</accession>
<feature type="non-terminal residue" evidence="2">
    <location>
        <position position="198"/>
    </location>
</feature>
<protein>
    <recommendedName>
        <fullName evidence="1">PA14 domain-containing protein</fullName>
    </recommendedName>
</protein>
<feature type="domain" description="PA14" evidence="1">
    <location>
        <begin position="3"/>
        <end position="172"/>
    </location>
</feature>
<dbReference type="Pfam" id="PF10528">
    <property type="entry name" value="GLEYA"/>
    <property type="match status" value="1"/>
</dbReference>
<dbReference type="InterPro" id="IPR037524">
    <property type="entry name" value="PA14/GLEYA"/>
</dbReference>
<evidence type="ECO:0000313" key="3">
    <source>
        <dbReference type="Proteomes" id="UP000799778"/>
    </source>
</evidence>
<feature type="non-terminal residue" evidence="2">
    <location>
        <position position="1"/>
    </location>
</feature>